<feature type="domain" description="NADH:flavin oxidoreductase/NADH oxidase N-terminal" evidence="4">
    <location>
        <begin position="10"/>
        <end position="347"/>
    </location>
</feature>
<dbReference type="Proteomes" id="UP000557688">
    <property type="component" value="Unassembled WGS sequence"/>
</dbReference>
<evidence type="ECO:0000313" key="6">
    <source>
        <dbReference type="Proteomes" id="UP000557688"/>
    </source>
</evidence>
<dbReference type="Gene3D" id="3.20.20.70">
    <property type="entry name" value="Aldolase class I"/>
    <property type="match status" value="1"/>
</dbReference>
<comment type="similarity">
    <text evidence="2">Belongs to the NADH:flavin oxidoreductase/NADH oxidase family.</text>
</comment>
<dbReference type="InterPro" id="IPR013785">
    <property type="entry name" value="Aldolase_TIM"/>
</dbReference>
<dbReference type="RefSeq" id="WP_246330348.1">
    <property type="nucleotide sequence ID" value="NZ_JABXXQ010000107.1"/>
</dbReference>
<evidence type="ECO:0000256" key="2">
    <source>
        <dbReference type="ARBA" id="ARBA00005979"/>
    </source>
</evidence>
<accession>A0A839V514</accession>
<dbReference type="PANTHER" id="PTHR22893:SF91">
    <property type="entry name" value="NADPH DEHYDROGENASE 2-RELATED"/>
    <property type="match status" value="1"/>
</dbReference>
<dbReference type="Pfam" id="PF00724">
    <property type="entry name" value="Oxidored_FMN"/>
    <property type="match status" value="1"/>
</dbReference>
<keyword evidence="6" id="KW-1185">Reference proteome</keyword>
<sequence length="379" mass="40919">MEFTMDHKTLFTPAQLGKIAISNRIVMAPLTRSRADDATDVPSEFAADYYAQRASAGLIVTEATQMSRMAKGYIGTPGIYDDAQVRAWAKVTDAVHAAGGKIVVQLWHVGRSSHPDLLPDHASPVAPSAIQADSIAFTASGPKPCAPPVELDRAGIREVVADFAKSVANARRAGFDGVEIHGANGYLIDQFIRDRTNHRSDEYGGTAKNRARFALEIATAASEAWDAGHIGIRLSPFGTYGDMGDSDPENTFGTLIEQLDALGLAYLHMVEEFPFANIQMEPGQAPSREQRAVFHRLRAFWNGAYIANGGLTADSAETLLEDGYATATSFGRPFIANPDLVERFRNGWPISQGDSSLYYGGGAKGYSDFPRYQPANVAV</sequence>
<dbReference type="FunFam" id="3.20.20.70:FF:000059">
    <property type="entry name" value="N-ethylmaleimide reductase, FMN-linked"/>
    <property type="match status" value="1"/>
</dbReference>
<evidence type="ECO:0000256" key="1">
    <source>
        <dbReference type="ARBA" id="ARBA00001917"/>
    </source>
</evidence>
<dbReference type="GO" id="GO:0005829">
    <property type="term" value="C:cytosol"/>
    <property type="evidence" value="ECO:0007669"/>
    <property type="project" value="UniProtKB-ARBA"/>
</dbReference>
<keyword evidence="3 5" id="KW-0560">Oxidoreductase</keyword>
<dbReference type="EMBL" id="JACHXV010000038">
    <property type="protein sequence ID" value="MBB3175504.1"/>
    <property type="molecule type" value="Genomic_DNA"/>
</dbReference>
<evidence type="ECO:0000256" key="3">
    <source>
        <dbReference type="ARBA" id="ARBA00023002"/>
    </source>
</evidence>
<dbReference type="GO" id="GO:0010181">
    <property type="term" value="F:FMN binding"/>
    <property type="evidence" value="ECO:0007669"/>
    <property type="project" value="InterPro"/>
</dbReference>
<protein>
    <submittedName>
        <fullName evidence="5">N-ethylmaleimide reductase</fullName>
        <ecNumber evidence="5">1.-.-.-</ecNumber>
    </submittedName>
</protein>
<dbReference type="InterPro" id="IPR001155">
    <property type="entry name" value="OxRdtase_FMN_N"/>
</dbReference>
<dbReference type="PANTHER" id="PTHR22893">
    <property type="entry name" value="NADH OXIDOREDUCTASE-RELATED"/>
    <property type="match status" value="1"/>
</dbReference>
<dbReference type="SUPFAM" id="SSF51395">
    <property type="entry name" value="FMN-linked oxidoreductases"/>
    <property type="match status" value="1"/>
</dbReference>
<dbReference type="AlphaFoldDB" id="A0A839V514"/>
<proteinExistence type="inferred from homology"/>
<dbReference type="GO" id="GO:0016628">
    <property type="term" value="F:oxidoreductase activity, acting on the CH-CH group of donors, NAD or NADP as acceptor"/>
    <property type="evidence" value="ECO:0007669"/>
    <property type="project" value="UniProtKB-ARBA"/>
</dbReference>
<comment type="cofactor">
    <cofactor evidence="1">
        <name>FMN</name>
        <dbReference type="ChEBI" id="CHEBI:58210"/>
    </cofactor>
</comment>
<evidence type="ECO:0000313" key="5">
    <source>
        <dbReference type="EMBL" id="MBB3175504.1"/>
    </source>
</evidence>
<name>A0A839V514_9PROT</name>
<comment type="caution">
    <text evidence="5">The sequence shown here is derived from an EMBL/GenBank/DDBJ whole genome shotgun (WGS) entry which is preliminary data.</text>
</comment>
<evidence type="ECO:0000259" key="4">
    <source>
        <dbReference type="Pfam" id="PF00724"/>
    </source>
</evidence>
<reference evidence="5 6" key="1">
    <citation type="submission" date="2020-08" db="EMBL/GenBank/DDBJ databases">
        <title>Genomic Encyclopedia of Type Strains, Phase III (KMG-III): the genomes of soil and plant-associated and newly described type strains.</title>
        <authorList>
            <person name="Whitman W."/>
        </authorList>
    </citation>
    <scope>NUCLEOTIDE SEQUENCE [LARGE SCALE GENOMIC DNA]</scope>
    <source>
        <strain evidence="5 6">CECT 8088</strain>
    </source>
</reference>
<organism evidence="5 6">
    <name type="scientific">Endobacter medicaginis</name>
    <dbReference type="NCBI Taxonomy" id="1181271"/>
    <lineage>
        <taxon>Bacteria</taxon>
        <taxon>Pseudomonadati</taxon>
        <taxon>Pseudomonadota</taxon>
        <taxon>Alphaproteobacteria</taxon>
        <taxon>Acetobacterales</taxon>
        <taxon>Acetobacteraceae</taxon>
        <taxon>Endobacter</taxon>
    </lineage>
</organism>
<dbReference type="InterPro" id="IPR045247">
    <property type="entry name" value="Oye-like"/>
</dbReference>
<dbReference type="CDD" id="cd02933">
    <property type="entry name" value="OYE_like_FMN"/>
    <property type="match status" value="1"/>
</dbReference>
<gene>
    <name evidence="5" type="ORF">FHR90_003360</name>
</gene>
<dbReference type="EC" id="1.-.-.-" evidence="5"/>